<proteinExistence type="predicted"/>
<evidence type="ECO:0000313" key="1">
    <source>
        <dbReference type="EMBL" id="PQQ06965.1"/>
    </source>
</evidence>
<evidence type="ECO:0000313" key="2">
    <source>
        <dbReference type="Proteomes" id="UP000250321"/>
    </source>
</evidence>
<reference evidence="1 2" key="1">
    <citation type="submission" date="2018-02" db="EMBL/GenBank/DDBJ databases">
        <title>Draft genome of wild Prunus yedoensis var. nudiflora.</title>
        <authorList>
            <person name="Baek S."/>
            <person name="Kim J.-H."/>
            <person name="Choi K."/>
            <person name="Kim G.-B."/>
            <person name="Cho A."/>
            <person name="Jang H."/>
            <person name="Shin C.-H."/>
            <person name="Yu H.-J."/>
            <person name="Mun J.-H."/>
        </authorList>
    </citation>
    <scope>NUCLEOTIDE SEQUENCE [LARGE SCALE GENOMIC DNA]</scope>
    <source>
        <strain evidence="2">cv. Jeju island</strain>
        <tissue evidence="1">Leaf</tissue>
    </source>
</reference>
<protein>
    <submittedName>
        <fullName evidence="1">Uncharacterized protein</fullName>
    </submittedName>
</protein>
<sequence length="128" mass="14318">MFLTEFFGSSLPSRRRHPPRLLRPRLLRRCLKIDRCGRADSNGATVVSVPSLLRTTSAARNDLCSPLHEEGGSSASAPLDEDSTTVIERLREFLLLGVREMTLPGRSWSSGPAWTRLWRSVCWTRPAG</sequence>
<dbReference type="EMBL" id="PJQY01000915">
    <property type="protein sequence ID" value="PQQ06965.1"/>
    <property type="molecule type" value="Genomic_DNA"/>
</dbReference>
<accession>A0A314YEN7</accession>
<dbReference type="Proteomes" id="UP000250321">
    <property type="component" value="Unassembled WGS sequence"/>
</dbReference>
<name>A0A314YEN7_PRUYE</name>
<organism evidence="1 2">
    <name type="scientific">Prunus yedoensis var. nudiflora</name>
    <dbReference type="NCBI Taxonomy" id="2094558"/>
    <lineage>
        <taxon>Eukaryota</taxon>
        <taxon>Viridiplantae</taxon>
        <taxon>Streptophyta</taxon>
        <taxon>Embryophyta</taxon>
        <taxon>Tracheophyta</taxon>
        <taxon>Spermatophyta</taxon>
        <taxon>Magnoliopsida</taxon>
        <taxon>eudicotyledons</taxon>
        <taxon>Gunneridae</taxon>
        <taxon>Pentapetalae</taxon>
        <taxon>rosids</taxon>
        <taxon>fabids</taxon>
        <taxon>Rosales</taxon>
        <taxon>Rosaceae</taxon>
        <taxon>Amygdaloideae</taxon>
        <taxon>Amygdaleae</taxon>
        <taxon>Prunus</taxon>
    </lineage>
</organism>
<keyword evidence="2" id="KW-1185">Reference proteome</keyword>
<comment type="caution">
    <text evidence="1">The sequence shown here is derived from an EMBL/GenBank/DDBJ whole genome shotgun (WGS) entry which is preliminary data.</text>
</comment>
<gene>
    <name evidence="1" type="ORF">Pyn_27932</name>
</gene>
<dbReference type="AlphaFoldDB" id="A0A314YEN7"/>